<sequence>MRRPRPLPGHLANTPFTVEQASQSGVSRGRTRASDIVARGRGIRVSKSAVFLPIDSCRALTQATPGSFISHLTAAQLHGLYLSARFNDLPQLDLARQLGTGRPRRRNVHGRELKLGRRDIVVIAGVPTTSVQRTLVDIAPLLTVDELVVIADQIVCAHSGRCVPLKLPRVEISDLAAYIAQHGGKRGMRKLNAAMELVRVGSDSPPETRLRLLISRSQLPAFQHNIELKDANGFPLVQPDLSCEEYKTCTEYEGLHHFTPEQQVKDHDRDFVTKSAGWNQVLINKADMRAGELVVIAKIARMLKLGGWRDPQNLAGRSFLGRLDSRKDFG</sequence>
<evidence type="ECO:0008006" key="3">
    <source>
        <dbReference type="Google" id="ProtNLM"/>
    </source>
</evidence>
<comment type="caution">
    <text evidence="1">The sequence shown here is derived from an EMBL/GenBank/DDBJ whole genome shotgun (WGS) entry which is preliminary data.</text>
</comment>
<organism evidence="1 2">
    <name type="scientific">Arthrobacter livingstonensis</name>
    <dbReference type="NCBI Taxonomy" id="670078"/>
    <lineage>
        <taxon>Bacteria</taxon>
        <taxon>Bacillati</taxon>
        <taxon>Actinomycetota</taxon>
        <taxon>Actinomycetes</taxon>
        <taxon>Micrococcales</taxon>
        <taxon>Micrococcaceae</taxon>
        <taxon>Arthrobacter</taxon>
    </lineage>
</organism>
<proteinExistence type="predicted"/>
<dbReference type="EMBL" id="QJVD01000005">
    <property type="protein sequence ID" value="PYI68414.1"/>
    <property type="molecule type" value="Genomic_DNA"/>
</dbReference>
<evidence type="ECO:0000313" key="2">
    <source>
        <dbReference type="Proteomes" id="UP000247832"/>
    </source>
</evidence>
<reference evidence="1 2" key="1">
    <citation type="submission" date="2018-05" db="EMBL/GenBank/DDBJ databases">
        <title>Genetic diversity of glacier-inhabiting Cryobacterium bacteria in China and description of Cryobacterium mengkeensis sp. nov. and Arthrobacter glacialis sp. nov.</title>
        <authorList>
            <person name="Liu Q."/>
            <person name="Xin Y.-H."/>
        </authorList>
    </citation>
    <scope>NUCLEOTIDE SEQUENCE [LARGE SCALE GENOMIC DNA]</scope>
    <source>
        <strain evidence="1 2">LI2</strain>
    </source>
</reference>
<name>A0A2V5LCY8_9MICC</name>
<accession>A0A2V5LCY8</accession>
<gene>
    <name evidence="1" type="ORF">CVV68_06275</name>
</gene>
<dbReference type="Gene3D" id="3.40.960.10">
    <property type="entry name" value="VSR Endonuclease"/>
    <property type="match status" value="1"/>
</dbReference>
<keyword evidence="2" id="KW-1185">Reference proteome</keyword>
<dbReference type="Proteomes" id="UP000247832">
    <property type="component" value="Unassembled WGS sequence"/>
</dbReference>
<dbReference type="AlphaFoldDB" id="A0A2V5LCY8"/>
<evidence type="ECO:0000313" key="1">
    <source>
        <dbReference type="EMBL" id="PYI68414.1"/>
    </source>
</evidence>
<dbReference type="OrthoDB" id="3234479at2"/>
<dbReference type="RefSeq" id="WP_110500156.1">
    <property type="nucleotide sequence ID" value="NZ_QJVD01000005.1"/>
</dbReference>
<protein>
    <recommendedName>
        <fullName evidence="3">DUF559 domain-containing protein</fullName>
    </recommendedName>
</protein>